<dbReference type="EMBL" id="SWKU01000028">
    <property type="protein sequence ID" value="KAF2996248.1"/>
    <property type="molecule type" value="Genomic_DNA"/>
</dbReference>
<gene>
    <name evidence="2" type="ORF">E8E13_003831</name>
</gene>
<dbReference type="PANTHER" id="PTHR46082:SF6">
    <property type="entry name" value="AAA+ ATPASE DOMAIN-CONTAINING PROTEIN-RELATED"/>
    <property type="match status" value="1"/>
</dbReference>
<evidence type="ECO:0000313" key="3">
    <source>
        <dbReference type="Proteomes" id="UP000801428"/>
    </source>
</evidence>
<evidence type="ECO:0000313" key="2">
    <source>
        <dbReference type="EMBL" id="KAF2996248.1"/>
    </source>
</evidence>
<dbReference type="OrthoDB" id="3695626at2759"/>
<sequence length="1126" mass="128070">MPVPVGLVTCGVPDESSDAYWDASGWGNFCSKLMKEFKKGRKELRLGNDVEQRTPHLSKDVRVEHDVLEQTTSDSGVRLEYDVVEQTTSDFKAFVVKCNGWEISLPSTNIVHPATEPEEKIVSGLRRRLTTFSQSSTSSTKSIENISIGYVKLHEQEEKKITNFLKSHLNQNPRCIPRPVTGTVYRSTSTQKETIDISPPSIDSGGGEIAVPQLRPDDTHKTAGSEEKFPEEGHKMIYQIVFSEDWPDRTTQYPSNQDEAGRSSSIREVSDNKALALWYFEQGDLDEARRLYIFTVKHLSFGKDESYNLAKIFWIEGHYSKAADIFSVLLNSAQDISEDTSSYIVWTYDVGRWLALTHWKRGKYDVAATTIDDCRMKVKIWTSESSSVPQDEPPTLLSTLALIRAAKGEFKAAWKLSKKAAAEAKEHVEKADYRFCLLNHARISSEIGEFKEAEEKSKEVYRDFQEYLGPKHFVTLDAASLRAWLMVLRNNPTQVEEEIQRTLRQTRELLGEDHPTTLQVVQTLILLYKGDGRYVDAEVTARYLVEKCEMNPELKSDHPQTLKSKSILAEVLLATGKWSEAELIQREVLSQEKDNFLFRTSLADIFRVKGDWDAARGMAIKVLCMEILRFSSDDVGDDDPEVYDGEMIEYEVLQGVLRMSGYIAKYLSGKEEGDSPFKNMKPVRVYPALVRDDADLRFVDSILSLLLGISQKKLGPDHRLTLNLEHDLAVNLRLRGEVKESLEKLNSIVDARRKSLGADHPDYLVSRYQRAVTLSRCFQWQKALEEQKTVLKVQEALLGVSHFDTVMTRYSLAVVYNALNRLTEASDLIKRVISDQERLYKGESPEDLEHPLVIRTRCKYALILLKQGQAQDAEREQMRVYEQRRISLSDGHCLTRTARIDLAQIKQALGKYEDAIAIYKELQNEFKNSDSQTEYQLKTSLASCYFGMGRFNNEIERFKDAMSLQIELYNGLGSTISDSRLSSRLIIAAFNLSLTCKEIQKREKAHRSFAEAAYRLLFEAASIADRVYGNDHPRTEELRATVDIWKKELLNQCPSSISESDVRTLEDMPVFPIRYQEPQDTAVTWPGDAKIVLASRDTSTVDVVGTESTSKPDFTHTQDLGIVPKH</sequence>
<protein>
    <submittedName>
        <fullName evidence="2">Uncharacterized protein</fullName>
    </submittedName>
</protein>
<dbReference type="Proteomes" id="UP000801428">
    <property type="component" value="Unassembled WGS sequence"/>
</dbReference>
<dbReference type="InterPro" id="IPR011990">
    <property type="entry name" value="TPR-like_helical_dom_sf"/>
</dbReference>
<accession>A0A9P4T6D4</accession>
<dbReference type="SUPFAM" id="SSF48452">
    <property type="entry name" value="TPR-like"/>
    <property type="match status" value="4"/>
</dbReference>
<reference evidence="2" key="1">
    <citation type="submission" date="2019-04" db="EMBL/GenBank/DDBJ databases">
        <title>Sequencing of skin fungus with MAO and IRED activity.</title>
        <authorList>
            <person name="Marsaioli A.J."/>
            <person name="Bonatto J.M.C."/>
            <person name="Reis Junior O."/>
        </authorList>
    </citation>
    <scope>NUCLEOTIDE SEQUENCE</scope>
    <source>
        <strain evidence="2">30M1</strain>
    </source>
</reference>
<dbReference type="InterPro" id="IPR053137">
    <property type="entry name" value="NLR-like"/>
</dbReference>
<dbReference type="InterPro" id="IPR019734">
    <property type="entry name" value="TPR_rpt"/>
</dbReference>
<evidence type="ECO:0000256" key="1">
    <source>
        <dbReference type="SAM" id="MobiDB-lite"/>
    </source>
</evidence>
<feature type="compositionally biased region" description="Basic and acidic residues" evidence="1">
    <location>
        <begin position="215"/>
        <end position="227"/>
    </location>
</feature>
<dbReference type="PANTHER" id="PTHR46082">
    <property type="entry name" value="ATP/GTP-BINDING PROTEIN-RELATED"/>
    <property type="match status" value="1"/>
</dbReference>
<dbReference type="AlphaFoldDB" id="A0A9P4T6D4"/>
<feature type="region of interest" description="Disordered" evidence="1">
    <location>
        <begin position="184"/>
        <end position="227"/>
    </location>
</feature>
<organism evidence="2 3">
    <name type="scientific">Curvularia kusanoi</name>
    <name type="common">Cochliobolus kusanoi</name>
    <dbReference type="NCBI Taxonomy" id="90978"/>
    <lineage>
        <taxon>Eukaryota</taxon>
        <taxon>Fungi</taxon>
        <taxon>Dikarya</taxon>
        <taxon>Ascomycota</taxon>
        <taxon>Pezizomycotina</taxon>
        <taxon>Dothideomycetes</taxon>
        <taxon>Pleosporomycetidae</taxon>
        <taxon>Pleosporales</taxon>
        <taxon>Pleosporineae</taxon>
        <taxon>Pleosporaceae</taxon>
        <taxon>Curvularia</taxon>
    </lineage>
</organism>
<comment type="caution">
    <text evidence="2">The sequence shown here is derived from an EMBL/GenBank/DDBJ whole genome shotgun (WGS) entry which is preliminary data.</text>
</comment>
<dbReference type="Gene3D" id="1.25.40.10">
    <property type="entry name" value="Tetratricopeptide repeat domain"/>
    <property type="match status" value="4"/>
</dbReference>
<dbReference type="SMART" id="SM00028">
    <property type="entry name" value="TPR"/>
    <property type="match status" value="4"/>
</dbReference>
<dbReference type="Pfam" id="PF13424">
    <property type="entry name" value="TPR_12"/>
    <property type="match status" value="1"/>
</dbReference>
<proteinExistence type="predicted"/>
<dbReference type="Pfam" id="PF13374">
    <property type="entry name" value="TPR_10"/>
    <property type="match status" value="1"/>
</dbReference>
<keyword evidence="3" id="KW-1185">Reference proteome</keyword>
<name>A0A9P4T6D4_CURKU</name>